<comment type="similarity">
    <text evidence="2 7">Belongs to the membrane-bound acyltransferase family.</text>
</comment>
<evidence type="ECO:0000256" key="5">
    <source>
        <dbReference type="ARBA" id="ARBA00022989"/>
    </source>
</evidence>
<protein>
    <submittedName>
        <fullName evidence="9">MBOAT family protein</fullName>
    </submittedName>
</protein>
<dbReference type="PIRSF" id="PIRSF500217">
    <property type="entry name" value="AlgI"/>
    <property type="match status" value="1"/>
</dbReference>
<dbReference type="PANTHER" id="PTHR13285:SF18">
    <property type="entry name" value="PROTEIN-CYSTEINE N-PALMITOYLTRANSFERASE RASP"/>
    <property type="match status" value="1"/>
</dbReference>
<evidence type="ECO:0000313" key="10">
    <source>
        <dbReference type="Proteomes" id="UP000533900"/>
    </source>
</evidence>
<proteinExistence type="inferred from homology"/>
<sequence length="477" mass="56306">MLFNSFEFFIFLPIVFVLYWLIGNKRIQQQNLLIALSSYVFYGWWDWRFLFLILFSSLIDYTIGLKLRSKDKSSSRKLLLWISICINLGFLGFFKYYNFFVDSLIESFTFFGAKLSLNTLNIILPVGISFYTFQTLSYTIDVYNKKLEPTKNFLAFMAFVSFFPQLVAGPIERATNLLPQFYKKREFVYKNAVDGLRQVLWGLFKKVVIADNCATYANMIFNNQEDYSGSTLLLGAFFFAFQIYGDFSGYSDIAIGISRLFGFNLKRNFAFPYFSRDIAEFWRRWHISLSTWFRDYLYIPLGGSRGGIKMKVRNTFIIFIVSGFWHGANWTFIVWGALNALYFLPLLLLNRNRVNTNLVAEGKYLPTWRELLQMTMTFFITLIAWIFFRADNVTNAIIYIRDIFTKALFTTPEILPFTILGLVTFFTSIEWLGRSGEYAIQKIDFMKKPIRWGFYMFLIILMFLFTGEQQEFIYFQF</sequence>
<feature type="transmembrane region" description="Helical" evidence="8">
    <location>
        <begin position="6"/>
        <end position="22"/>
    </location>
</feature>
<evidence type="ECO:0000256" key="2">
    <source>
        <dbReference type="ARBA" id="ARBA00010323"/>
    </source>
</evidence>
<organism evidence="9 10">
    <name type="scientific">Winogradskyella flava</name>
    <dbReference type="NCBI Taxonomy" id="1884876"/>
    <lineage>
        <taxon>Bacteria</taxon>
        <taxon>Pseudomonadati</taxon>
        <taxon>Bacteroidota</taxon>
        <taxon>Flavobacteriia</taxon>
        <taxon>Flavobacteriales</taxon>
        <taxon>Flavobacteriaceae</taxon>
        <taxon>Winogradskyella</taxon>
    </lineage>
</organism>
<keyword evidence="3 7" id="KW-1003">Cell membrane</keyword>
<comment type="caution">
    <text evidence="9">The sequence shown here is derived from an EMBL/GenBank/DDBJ whole genome shotgun (WGS) entry which is preliminary data.</text>
</comment>
<keyword evidence="10" id="KW-1185">Reference proteome</keyword>
<dbReference type="InterPro" id="IPR004299">
    <property type="entry name" value="MBOAT_fam"/>
</dbReference>
<keyword evidence="7" id="KW-0012">Acyltransferase</keyword>
<feature type="transmembrane region" description="Helical" evidence="8">
    <location>
        <begin position="51"/>
        <end position="67"/>
    </location>
</feature>
<keyword evidence="5 8" id="KW-1133">Transmembrane helix</keyword>
<dbReference type="RefSeq" id="WP_185788714.1">
    <property type="nucleotide sequence ID" value="NZ_JACLCP010000002.1"/>
</dbReference>
<evidence type="ECO:0000256" key="6">
    <source>
        <dbReference type="ARBA" id="ARBA00023136"/>
    </source>
</evidence>
<feature type="transmembrane region" description="Helical" evidence="8">
    <location>
        <begin position="371"/>
        <end position="388"/>
    </location>
</feature>
<dbReference type="Proteomes" id="UP000533900">
    <property type="component" value="Unassembled WGS sequence"/>
</dbReference>
<feature type="transmembrane region" description="Helical" evidence="8">
    <location>
        <begin position="454"/>
        <end position="475"/>
    </location>
</feature>
<comment type="subcellular location">
    <subcellularLocation>
        <location evidence="1">Cell membrane</location>
        <topology evidence="1">Multi-pass membrane protein</topology>
    </subcellularLocation>
</comment>
<dbReference type="InterPro" id="IPR051085">
    <property type="entry name" value="MB_O-acyltransferase"/>
</dbReference>
<dbReference type="AlphaFoldDB" id="A0A842ITB4"/>
<dbReference type="EMBL" id="JACLCP010000002">
    <property type="protein sequence ID" value="MBC2844993.1"/>
    <property type="molecule type" value="Genomic_DNA"/>
</dbReference>
<keyword evidence="7" id="KW-0808">Transferase</keyword>
<dbReference type="InterPro" id="IPR024194">
    <property type="entry name" value="Ac/AlaTfrase_AlgI/DltB"/>
</dbReference>
<evidence type="ECO:0000256" key="3">
    <source>
        <dbReference type="ARBA" id="ARBA00022475"/>
    </source>
</evidence>
<evidence type="ECO:0000313" key="9">
    <source>
        <dbReference type="EMBL" id="MBC2844993.1"/>
    </source>
</evidence>
<dbReference type="InterPro" id="IPR028362">
    <property type="entry name" value="AlgI"/>
</dbReference>
<accession>A0A842ITB4</accession>
<dbReference type="PANTHER" id="PTHR13285">
    <property type="entry name" value="ACYLTRANSFERASE"/>
    <property type="match status" value="1"/>
</dbReference>
<dbReference type="Pfam" id="PF03062">
    <property type="entry name" value="MBOAT"/>
    <property type="match status" value="1"/>
</dbReference>
<name>A0A842ITB4_9FLAO</name>
<feature type="transmembrane region" description="Helical" evidence="8">
    <location>
        <begin position="414"/>
        <end position="433"/>
    </location>
</feature>
<keyword evidence="4 8" id="KW-0812">Transmembrane</keyword>
<dbReference type="GO" id="GO:0016746">
    <property type="term" value="F:acyltransferase activity"/>
    <property type="evidence" value="ECO:0007669"/>
    <property type="project" value="UniProtKB-KW"/>
</dbReference>
<dbReference type="PIRSF" id="PIRSF016636">
    <property type="entry name" value="AlgI_DltB"/>
    <property type="match status" value="1"/>
</dbReference>
<reference evidence="9" key="1">
    <citation type="submission" date="2020-08" db="EMBL/GenBank/DDBJ databases">
        <title>Winogradskyella ouciana sp. nov., isolated from the hadal seawater of the Mariana Trench.</title>
        <authorList>
            <person name="He X."/>
        </authorList>
    </citation>
    <scope>NUCLEOTIDE SEQUENCE [LARGE SCALE GENOMIC DNA]</scope>
    <source>
        <strain evidence="9">KCTC 52348</strain>
    </source>
</reference>
<feature type="transmembrane region" description="Helical" evidence="8">
    <location>
        <begin position="119"/>
        <end position="140"/>
    </location>
</feature>
<evidence type="ECO:0000256" key="8">
    <source>
        <dbReference type="SAM" id="Phobius"/>
    </source>
</evidence>
<gene>
    <name evidence="9" type="ORF">H7F21_07815</name>
</gene>
<evidence type="ECO:0000256" key="7">
    <source>
        <dbReference type="PIRNR" id="PIRNR016636"/>
    </source>
</evidence>
<evidence type="ECO:0000256" key="4">
    <source>
        <dbReference type="ARBA" id="ARBA00022692"/>
    </source>
</evidence>
<keyword evidence="6 7" id="KW-0472">Membrane</keyword>
<dbReference type="GO" id="GO:0005886">
    <property type="term" value="C:plasma membrane"/>
    <property type="evidence" value="ECO:0007669"/>
    <property type="project" value="UniProtKB-SubCell"/>
</dbReference>
<evidence type="ECO:0000256" key="1">
    <source>
        <dbReference type="ARBA" id="ARBA00004651"/>
    </source>
</evidence>
<dbReference type="GO" id="GO:0042121">
    <property type="term" value="P:alginic acid biosynthetic process"/>
    <property type="evidence" value="ECO:0007669"/>
    <property type="project" value="InterPro"/>
</dbReference>
<feature type="transmembrane region" description="Helical" evidence="8">
    <location>
        <begin position="79"/>
        <end position="99"/>
    </location>
</feature>